<accession>A0A1E5IUE2</accession>
<evidence type="ECO:0000313" key="2">
    <source>
        <dbReference type="Proteomes" id="UP000095230"/>
    </source>
</evidence>
<comment type="caution">
    <text evidence="1">The sequence shown here is derived from an EMBL/GenBank/DDBJ whole genome shotgun (WGS) entry which is preliminary data.</text>
</comment>
<reference evidence="1 2" key="1">
    <citation type="submission" date="2016-07" db="EMBL/GenBank/DDBJ databases">
        <title>Whole-genome of two Shewanella species isolated from a digestive organ of sea cucumber Apostichopus japonicus Selenka 1867.</title>
        <authorList>
            <person name="Hong H.-H."/>
            <person name="Choi H."/>
            <person name="Cheon S."/>
            <person name="Oh J.-S."/>
            <person name="Lee H.-G."/>
            <person name="Park C."/>
        </authorList>
    </citation>
    <scope>NUCLEOTIDE SEQUENCE [LARGE SCALE GENOMIC DNA]</scope>
    <source>
        <strain evidence="1 2">CSB03KR</strain>
    </source>
</reference>
<name>A0A1E5IUE2_SHECO</name>
<evidence type="ECO:0000313" key="1">
    <source>
        <dbReference type="EMBL" id="OEG74152.1"/>
    </source>
</evidence>
<dbReference type="Proteomes" id="UP000095230">
    <property type="component" value="Unassembled WGS sequence"/>
</dbReference>
<protein>
    <submittedName>
        <fullName evidence="1">Uncharacterized protein</fullName>
    </submittedName>
</protein>
<organism evidence="1 2">
    <name type="scientific">Shewanella colwelliana</name>
    <name type="common">Alteromonas colwelliana</name>
    <dbReference type="NCBI Taxonomy" id="23"/>
    <lineage>
        <taxon>Bacteria</taxon>
        <taxon>Pseudomonadati</taxon>
        <taxon>Pseudomonadota</taxon>
        <taxon>Gammaproteobacteria</taxon>
        <taxon>Alteromonadales</taxon>
        <taxon>Shewanellaceae</taxon>
        <taxon>Shewanella</taxon>
    </lineage>
</organism>
<sequence length="98" mass="11472">MRIYKQPISKNIDAICHITKKNTNINIIYHVSINEVTTVICDELEIEINMTDKDSHEVDHYMIIGKNKGEFVLYSKTDNAFLDEEAFKKLRINIKTKK</sequence>
<dbReference type="RefSeq" id="WP_069670952.1">
    <property type="nucleotide sequence ID" value="NZ_MCBT01000024.1"/>
</dbReference>
<proteinExistence type="predicted"/>
<dbReference type="AlphaFoldDB" id="A0A1E5IUE2"/>
<gene>
    <name evidence="1" type="ORF">BEL05_00705</name>
</gene>
<dbReference type="EMBL" id="MCBT01000024">
    <property type="protein sequence ID" value="OEG74152.1"/>
    <property type="molecule type" value="Genomic_DNA"/>
</dbReference>
<dbReference type="STRING" id="23.BEL05_00705"/>